<evidence type="ECO:0000256" key="1">
    <source>
        <dbReference type="SAM" id="Coils"/>
    </source>
</evidence>
<proteinExistence type="predicted"/>
<dbReference type="Proteomes" id="UP000177870">
    <property type="component" value="Chromosome"/>
</dbReference>
<reference evidence="3" key="1">
    <citation type="submission" date="2016-10" db="EMBL/GenBank/DDBJ databases">
        <title>Comparative genomics uncovers the prolific and rare metabolic potential of the cyanobacterial genus Moorea.</title>
        <authorList>
            <person name="Leao T."/>
            <person name="Castelao G."/>
            <person name="Korobeynikov A."/>
            <person name="Monroe E.A."/>
            <person name="Podell S."/>
            <person name="Glukhov E."/>
            <person name="Allen E."/>
            <person name="Gerwick W.H."/>
            <person name="Gerwick L."/>
        </authorList>
    </citation>
    <scope>NUCLEOTIDE SEQUENCE [LARGE SCALE GENOMIC DNA]</scope>
    <source>
        <strain evidence="3">PAL-8-15-08-1</strain>
    </source>
</reference>
<sequence length="61" mass="7312">MGKKNHKKAIRSLNQRIAEHQEKIKLEYEKDFPDQGLIRHWETEIRAFEKGIQQALKRLGK</sequence>
<protein>
    <submittedName>
        <fullName evidence="2">Uncharacterized protein</fullName>
    </submittedName>
</protein>
<name>A0A1D8U048_9CYAN</name>
<accession>A0A1D8U048</accession>
<gene>
    <name evidence="2" type="ORF">BJP34_30925</name>
</gene>
<dbReference type="OrthoDB" id="465604at2"/>
<dbReference type="AlphaFoldDB" id="A0A1D8U048"/>
<dbReference type="KEGG" id="mpro:BJP34_30925"/>
<feature type="coiled-coil region" evidence="1">
    <location>
        <begin position="3"/>
        <end position="30"/>
    </location>
</feature>
<keyword evidence="1" id="KW-0175">Coiled coil</keyword>
<evidence type="ECO:0000313" key="3">
    <source>
        <dbReference type="Proteomes" id="UP000177870"/>
    </source>
</evidence>
<organism evidence="2 3">
    <name type="scientific">Moorena producens PAL-8-15-08-1</name>
    <dbReference type="NCBI Taxonomy" id="1458985"/>
    <lineage>
        <taxon>Bacteria</taxon>
        <taxon>Bacillati</taxon>
        <taxon>Cyanobacteriota</taxon>
        <taxon>Cyanophyceae</taxon>
        <taxon>Coleofasciculales</taxon>
        <taxon>Coleofasciculaceae</taxon>
        <taxon>Moorena</taxon>
    </lineage>
</organism>
<dbReference type="EMBL" id="CP017599">
    <property type="protein sequence ID" value="AOX03267.1"/>
    <property type="molecule type" value="Genomic_DNA"/>
</dbReference>
<evidence type="ECO:0000313" key="2">
    <source>
        <dbReference type="EMBL" id="AOX03267.1"/>
    </source>
</evidence>